<keyword evidence="3" id="KW-1185">Reference proteome</keyword>
<accession>A0ABW8CFK1</accession>
<sequence length="316" mass="32837">MADAVLFTLLFFTTAAAVALVRSALRYWWSERSGRVYELAQDRTGTAVRAAAAGVAVLAVVAVAVPLLSPGGGGGTVTAAARTAVDLRVPAPPRAPARAAAPPASGSAAPRTISRPAGGVLQELADGTRVWTPAQYAYPRAAKVSFPVVVAELGAGDQELYAGFAAQVQRRLADPFLLVIPRTCGGAGPDLDAVARHYRTLTTRSARAILGVGDRAACAVREAFAHPDRYRAVAGISGRYEGVAVPAPSPAGRRPALLIASGSGESASRDSALRFRTALRPRADEVRVIDGVSGRRELFARVAGYLTEKVDGPKHP</sequence>
<keyword evidence="1" id="KW-0472">Membrane</keyword>
<dbReference type="Gene3D" id="3.40.50.1820">
    <property type="entry name" value="alpha/beta hydrolase"/>
    <property type="match status" value="1"/>
</dbReference>
<name>A0ABW8CFK1_9ACTN</name>
<dbReference type="SUPFAM" id="SSF53474">
    <property type="entry name" value="alpha/beta-Hydrolases"/>
    <property type="match status" value="1"/>
</dbReference>
<keyword evidence="1" id="KW-1133">Transmembrane helix</keyword>
<evidence type="ECO:0008006" key="4">
    <source>
        <dbReference type="Google" id="ProtNLM"/>
    </source>
</evidence>
<reference evidence="2 3" key="1">
    <citation type="submission" date="2024-10" db="EMBL/GenBank/DDBJ databases">
        <title>The Natural Products Discovery Center: Release of the First 8490 Sequenced Strains for Exploring Actinobacteria Biosynthetic Diversity.</title>
        <authorList>
            <person name="Kalkreuter E."/>
            <person name="Kautsar S.A."/>
            <person name="Yang D."/>
            <person name="Bader C.D."/>
            <person name="Teijaro C.N."/>
            <person name="Fluegel L."/>
            <person name="Davis C.M."/>
            <person name="Simpson J.R."/>
            <person name="Lauterbach L."/>
            <person name="Steele A.D."/>
            <person name="Gui C."/>
            <person name="Meng S."/>
            <person name="Li G."/>
            <person name="Viehrig K."/>
            <person name="Ye F."/>
            <person name="Su P."/>
            <person name="Kiefer A.F."/>
            <person name="Nichols A."/>
            <person name="Cepeda A.J."/>
            <person name="Yan W."/>
            <person name="Fan B."/>
            <person name="Jiang Y."/>
            <person name="Adhikari A."/>
            <person name="Zheng C.-J."/>
            <person name="Schuster L."/>
            <person name="Cowan T.M."/>
            <person name="Smanski M.J."/>
            <person name="Chevrette M.G."/>
            <person name="De Carvalho L.P.S."/>
            <person name="Shen B."/>
        </authorList>
    </citation>
    <scope>NUCLEOTIDE SEQUENCE [LARGE SCALE GENOMIC DNA]</scope>
    <source>
        <strain evidence="2 3">NPDC053399</strain>
    </source>
</reference>
<comment type="caution">
    <text evidence="2">The sequence shown here is derived from an EMBL/GenBank/DDBJ whole genome shotgun (WGS) entry which is preliminary data.</text>
</comment>
<protein>
    <recommendedName>
        <fullName evidence="4">Esterase</fullName>
    </recommendedName>
</protein>
<evidence type="ECO:0000313" key="3">
    <source>
        <dbReference type="Proteomes" id="UP001614394"/>
    </source>
</evidence>
<organism evidence="2 3">
    <name type="scientific">Streptomyces fildesensis</name>
    <dbReference type="NCBI Taxonomy" id="375757"/>
    <lineage>
        <taxon>Bacteria</taxon>
        <taxon>Bacillati</taxon>
        <taxon>Actinomycetota</taxon>
        <taxon>Actinomycetes</taxon>
        <taxon>Kitasatosporales</taxon>
        <taxon>Streptomycetaceae</taxon>
        <taxon>Streptomyces</taxon>
    </lineage>
</organism>
<evidence type="ECO:0000256" key="1">
    <source>
        <dbReference type="SAM" id="Phobius"/>
    </source>
</evidence>
<keyword evidence="1" id="KW-0812">Transmembrane</keyword>
<evidence type="ECO:0000313" key="2">
    <source>
        <dbReference type="EMBL" id="MFI9104868.1"/>
    </source>
</evidence>
<dbReference type="Proteomes" id="UP001614394">
    <property type="component" value="Unassembled WGS sequence"/>
</dbReference>
<dbReference type="InterPro" id="IPR029058">
    <property type="entry name" value="AB_hydrolase_fold"/>
</dbReference>
<dbReference type="RefSeq" id="WP_399655516.1">
    <property type="nucleotide sequence ID" value="NZ_JBITYG010000010.1"/>
</dbReference>
<gene>
    <name evidence="2" type="ORF">ACIGXA_30580</name>
</gene>
<feature type="transmembrane region" description="Helical" evidence="1">
    <location>
        <begin position="47"/>
        <end position="68"/>
    </location>
</feature>
<proteinExistence type="predicted"/>
<dbReference type="EMBL" id="JBITYG010000010">
    <property type="protein sequence ID" value="MFI9104868.1"/>
    <property type="molecule type" value="Genomic_DNA"/>
</dbReference>